<keyword evidence="6" id="KW-1185">Reference proteome</keyword>
<evidence type="ECO:0000313" key="6">
    <source>
        <dbReference type="Proteomes" id="UP001519363"/>
    </source>
</evidence>
<keyword evidence="3" id="KW-0732">Signal</keyword>
<feature type="domain" description="Beta-lactamase-related" evidence="4">
    <location>
        <begin position="66"/>
        <end position="386"/>
    </location>
</feature>
<proteinExistence type="predicted"/>
<feature type="transmembrane region" description="Helical" evidence="2">
    <location>
        <begin position="447"/>
        <end position="468"/>
    </location>
</feature>
<dbReference type="Gene3D" id="3.40.710.10">
    <property type="entry name" value="DD-peptidase/beta-lactamase superfamily"/>
    <property type="match status" value="1"/>
</dbReference>
<organism evidence="5 6">
    <name type="scientific">Crossiella equi</name>
    <dbReference type="NCBI Taxonomy" id="130796"/>
    <lineage>
        <taxon>Bacteria</taxon>
        <taxon>Bacillati</taxon>
        <taxon>Actinomycetota</taxon>
        <taxon>Actinomycetes</taxon>
        <taxon>Pseudonocardiales</taxon>
        <taxon>Pseudonocardiaceae</taxon>
        <taxon>Crossiella</taxon>
    </lineage>
</organism>
<dbReference type="InterPro" id="IPR050491">
    <property type="entry name" value="AmpC-like"/>
</dbReference>
<accession>A0ABS5ALZ8</accession>
<protein>
    <submittedName>
        <fullName evidence="5">CubicO group peptidase (Beta-lactamase class C family)</fullName>
    </submittedName>
</protein>
<dbReference type="SUPFAM" id="SSF56601">
    <property type="entry name" value="beta-lactamase/transpeptidase-like"/>
    <property type="match status" value="1"/>
</dbReference>
<reference evidence="5 6" key="1">
    <citation type="submission" date="2021-03" db="EMBL/GenBank/DDBJ databases">
        <title>Sequencing the genomes of 1000 actinobacteria strains.</title>
        <authorList>
            <person name="Klenk H.-P."/>
        </authorList>
    </citation>
    <scope>NUCLEOTIDE SEQUENCE [LARGE SCALE GENOMIC DNA]</scope>
    <source>
        <strain evidence="5 6">DSM 44580</strain>
    </source>
</reference>
<feature type="region of interest" description="Disordered" evidence="1">
    <location>
        <begin position="36"/>
        <end position="59"/>
    </location>
</feature>
<feature type="transmembrane region" description="Helical" evidence="2">
    <location>
        <begin position="480"/>
        <end position="504"/>
    </location>
</feature>
<feature type="signal peptide" evidence="3">
    <location>
        <begin position="1"/>
        <end position="23"/>
    </location>
</feature>
<evidence type="ECO:0000259" key="4">
    <source>
        <dbReference type="Pfam" id="PF00144"/>
    </source>
</evidence>
<keyword evidence="2" id="KW-0812">Transmembrane</keyword>
<dbReference type="Pfam" id="PF00144">
    <property type="entry name" value="Beta-lactamase"/>
    <property type="match status" value="1"/>
</dbReference>
<name>A0ABS5ALZ8_9PSEU</name>
<dbReference type="InterPro" id="IPR012338">
    <property type="entry name" value="Beta-lactam/transpept-like"/>
</dbReference>
<evidence type="ECO:0000256" key="3">
    <source>
        <dbReference type="SAM" id="SignalP"/>
    </source>
</evidence>
<gene>
    <name evidence="5" type="ORF">JOF53_006121</name>
</gene>
<dbReference type="InterPro" id="IPR001466">
    <property type="entry name" value="Beta-lactam-related"/>
</dbReference>
<evidence type="ECO:0000256" key="1">
    <source>
        <dbReference type="SAM" id="MobiDB-lite"/>
    </source>
</evidence>
<keyword evidence="2" id="KW-0472">Membrane</keyword>
<evidence type="ECO:0000256" key="2">
    <source>
        <dbReference type="SAM" id="Phobius"/>
    </source>
</evidence>
<sequence length="514" mass="53603">MIRRPRHLVVAVALALGWAPALSAVVAGAAVASPLPPVARSVPTPTPTPTPVSVADPDPEPTPAAIDALVREHLDTTGLPGAAVAVTRGTRVLHAAGYGRTADGQPVTAHTPMAVASLSKSITALAVLRLVEAGRVRLDHPVREYLPEFTMADPRADAITVRQLLDQTSGLSDTTFPSFSRTRPNSLAESVAGLRGARLAADPGTRWEYYNVNAQVAARLVEVVSGQGFADHLRAHVFGPLGMADSSAVDTEDDLPPSAAGHLKLFDHAVALPEPPGFGGGSGGVLSSAHDLAAWLIAQNNGGRGANGTAVLSPELIAVSHTPSPPARDYALGWTVGRTPAGATRIAHGGDLFTATAYQALLPDSGYGIAVLANTGTAYGEAPALAGRLLALLENRPVPAPTSPGVLVDWVVLGLAVLVLLLAVRGVRRARRWAEARTGVLGTALRLLPHTLPVLFPLTVHHVVSVLYRGRDVTWLQVHYLYASGMLLVYILCAACTTILAARLTALVRLRSPR</sequence>
<dbReference type="RefSeq" id="WP_307850235.1">
    <property type="nucleotide sequence ID" value="NZ_JAGIOO010000001.1"/>
</dbReference>
<feature type="transmembrane region" description="Helical" evidence="2">
    <location>
        <begin position="407"/>
        <end position="427"/>
    </location>
</feature>
<feature type="chain" id="PRO_5046110917" evidence="3">
    <location>
        <begin position="24"/>
        <end position="514"/>
    </location>
</feature>
<dbReference type="PANTHER" id="PTHR46825">
    <property type="entry name" value="D-ALANYL-D-ALANINE-CARBOXYPEPTIDASE/ENDOPEPTIDASE AMPH"/>
    <property type="match status" value="1"/>
</dbReference>
<dbReference type="PANTHER" id="PTHR46825:SF9">
    <property type="entry name" value="BETA-LACTAMASE-RELATED DOMAIN-CONTAINING PROTEIN"/>
    <property type="match status" value="1"/>
</dbReference>
<comment type="caution">
    <text evidence="5">The sequence shown here is derived from an EMBL/GenBank/DDBJ whole genome shotgun (WGS) entry which is preliminary data.</text>
</comment>
<dbReference type="Proteomes" id="UP001519363">
    <property type="component" value="Unassembled WGS sequence"/>
</dbReference>
<evidence type="ECO:0000313" key="5">
    <source>
        <dbReference type="EMBL" id="MBP2477249.1"/>
    </source>
</evidence>
<keyword evidence="2" id="KW-1133">Transmembrane helix</keyword>
<dbReference type="EMBL" id="JAGIOO010000001">
    <property type="protein sequence ID" value="MBP2477249.1"/>
    <property type="molecule type" value="Genomic_DNA"/>
</dbReference>